<sequence length="191" mass="20687">MSPTPANRKPLHTRHVTCTGYLRDDGLLDLEGEIQDISPGGTDLLFKSIPAGSAIHHMRVTMTLDMDLVIHDICARMHAGPTEYCPEIEHAYGALKGLQIRAGFRQEVKARVGGVNGCTHITELLGPMATTAMQSKMAIGRAERNGRLPAQGHGPMPKPALVGSCHTYRIDSEAVKVLWPLHRRETAAAPG</sequence>
<evidence type="ECO:0000313" key="1">
    <source>
        <dbReference type="EMBL" id="RCJ07443.1"/>
    </source>
</evidence>
<name>A0A367PIT2_CUPNE</name>
<reference evidence="1 2" key="1">
    <citation type="submission" date="2018-04" db="EMBL/GenBank/DDBJ databases">
        <title>Cupriavidus necator CR12 genome sequencing and assembly.</title>
        <authorList>
            <person name="Ben Fekih I."/>
            <person name="Mazhar H.S."/>
            <person name="Bello S.K."/>
            <person name="Rensing C."/>
        </authorList>
    </citation>
    <scope>NUCLEOTIDE SEQUENCE [LARGE SCALE GENOMIC DNA]</scope>
    <source>
        <strain evidence="1 2">CR12</strain>
    </source>
</reference>
<organism evidence="1 2">
    <name type="scientific">Cupriavidus necator</name>
    <name type="common">Alcaligenes eutrophus</name>
    <name type="synonym">Ralstonia eutropha</name>
    <dbReference type="NCBI Taxonomy" id="106590"/>
    <lineage>
        <taxon>Bacteria</taxon>
        <taxon>Pseudomonadati</taxon>
        <taxon>Pseudomonadota</taxon>
        <taxon>Betaproteobacteria</taxon>
        <taxon>Burkholderiales</taxon>
        <taxon>Burkholderiaceae</taxon>
        <taxon>Cupriavidus</taxon>
    </lineage>
</organism>
<dbReference type="Pfam" id="PF11136">
    <property type="entry name" value="DUF2889"/>
    <property type="match status" value="1"/>
</dbReference>
<protein>
    <submittedName>
        <fullName evidence="1">DUF2889 domain-containing protein</fullName>
    </submittedName>
</protein>
<proteinExistence type="predicted"/>
<dbReference type="InterPro" id="IPR021312">
    <property type="entry name" value="DUF2889"/>
</dbReference>
<accession>A0A367PIT2</accession>
<gene>
    <name evidence="1" type="ORF">DDK22_15785</name>
</gene>
<dbReference type="EMBL" id="QDHA01000037">
    <property type="protein sequence ID" value="RCJ07443.1"/>
    <property type="molecule type" value="Genomic_DNA"/>
</dbReference>
<evidence type="ECO:0000313" key="2">
    <source>
        <dbReference type="Proteomes" id="UP000253501"/>
    </source>
</evidence>
<dbReference type="Proteomes" id="UP000253501">
    <property type="component" value="Unassembled WGS sequence"/>
</dbReference>
<dbReference type="AlphaFoldDB" id="A0A367PIT2"/>
<dbReference type="RefSeq" id="WP_114132695.1">
    <property type="nucleotide sequence ID" value="NZ_CP068434.1"/>
</dbReference>
<comment type="caution">
    <text evidence="1">The sequence shown here is derived from an EMBL/GenBank/DDBJ whole genome shotgun (WGS) entry which is preliminary data.</text>
</comment>